<gene>
    <name evidence="1" type="ORF">RHO25_002248</name>
</gene>
<proteinExistence type="predicted"/>
<reference evidence="1 2" key="1">
    <citation type="submission" date="2023-09" db="EMBL/GenBank/DDBJ databases">
        <title>Complete-Gapless Cercospora beticola genome.</title>
        <authorList>
            <person name="Wyatt N.A."/>
            <person name="Spanner R.E."/>
            <person name="Bolton M.D."/>
        </authorList>
    </citation>
    <scope>NUCLEOTIDE SEQUENCE [LARGE SCALE GENOMIC DNA]</scope>
    <source>
        <strain evidence="1">Cb09-40</strain>
    </source>
</reference>
<sequence>MFWRFLEPKKDHRITLHMCNFSPPTKAEKASVGVFGKLLRGKKKNGDDHEAEFKVEHKVDPHWQAVRALLPGGSGHLLSSLYTLEYPFLRTQQGDMMISPNAMPGRGLLMEKCYPLMEMLTEDTFASIEEAEGQFGWRAEM</sequence>
<dbReference type="Proteomes" id="UP001302367">
    <property type="component" value="Chromosome 2"/>
</dbReference>
<evidence type="ECO:0000313" key="1">
    <source>
        <dbReference type="EMBL" id="WPA97638.1"/>
    </source>
</evidence>
<organism evidence="1 2">
    <name type="scientific">Cercospora beticola</name>
    <name type="common">Sugarbeet leaf spot fungus</name>
    <dbReference type="NCBI Taxonomy" id="122368"/>
    <lineage>
        <taxon>Eukaryota</taxon>
        <taxon>Fungi</taxon>
        <taxon>Dikarya</taxon>
        <taxon>Ascomycota</taxon>
        <taxon>Pezizomycotina</taxon>
        <taxon>Dothideomycetes</taxon>
        <taxon>Dothideomycetidae</taxon>
        <taxon>Mycosphaerellales</taxon>
        <taxon>Mycosphaerellaceae</taxon>
        <taxon>Cercospora</taxon>
    </lineage>
</organism>
<dbReference type="EMBL" id="CP134185">
    <property type="protein sequence ID" value="WPA97638.1"/>
    <property type="molecule type" value="Genomic_DNA"/>
</dbReference>
<keyword evidence="2" id="KW-1185">Reference proteome</keyword>
<evidence type="ECO:0000313" key="2">
    <source>
        <dbReference type="Proteomes" id="UP001302367"/>
    </source>
</evidence>
<protein>
    <submittedName>
        <fullName evidence="1">Uncharacterized protein</fullName>
    </submittedName>
</protein>
<dbReference type="GeneID" id="90643814"/>
<accession>A0ABZ0NDM8</accession>
<name>A0ABZ0NDM8_CERBT</name>
<dbReference type="RefSeq" id="XP_065458280.1">
    <property type="nucleotide sequence ID" value="XM_065602208.1"/>
</dbReference>